<protein>
    <submittedName>
        <fullName evidence="1">Uncharacterized protein</fullName>
    </submittedName>
</protein>
<organism evidence="1 2">
    <name type="scientific">Tagetes erecta</name>
    <name type="common">African marigold</name>
    <dbReference type="NCBI Taxonomy" id="13708"/>
    <lineage>
        <taxon>Eukaryota</taxon>
        <taxon>Viridiplantae</taxon>
        <taxon>Streptophyta</taxon>
        <taxon>Embryophyta</taxon>
        <taxon>Tracheophyta</taxon>
        <taxon>Spermatophyta</taxon>
        <taxon>Magnoliopsida</taxon>
        <taxon>eudicotyledons</taxon>
        <taxon>Gunneridae</taxon>
        <taxon>Pentapetalae</taxon>
        <taxon>asterids</taxon>
        <taxon>campanulids</taxon>
        <taxon>Asterales</taxon>
        <taxon>Asteraceae</taxon>
        <taxon>Asteroideae</taxon>
        <taxon>Heliantheae alliance</taxon>
        <taxon>Tageteae</taxon>
        <taxon>Tagetes</taxon>
    </lineage>
</organism>
<evidence type="ECO:0000313" key="2">
    <source>
        <dbReference type="Proteomes" id="UP001229421"/>
    </source>
</evidence>
<gene>
    <name evidence="1" type="ORF">QVD17_11929</name>
</gene>
<comment type="caution">
    <text evidence="1">The sequence shown here is derived from an EMBL/GenBank/DDBJ whole genome shotgun (WGS) entry which is preliminary data.</text>
</comment>
<keyword evidence="2" id="KW-1185">Reference proteome</keyword>
<evidence type="ECO:0000313" key="1">
    <source>
        <dbReference type="EMBL" id="KAK1429712.1"/>
    </source>
</evidence>
<name>A0AAD8KV61_TARER</name>
<dbReference type="EMBL" id="JAUHHV010000003">
    <property type="protein sequence ID" value="KAK1429712.1"/>
    <property type="molecule type" value="Genomic_DNA"/>
</dbReference>
<reference evidence="1" key="1">
    <citation type="journal article" date="2023" name="bioRxiv">
        <title>Improved chromosome-level genome assembly for marigold (Tagetes erecta).</title>
        <authorList>
            <person name="Jiang F."/>
            <person name="Yuan L."/>
            <person name="Wang S."/>
            <person name="Wang H."/>
            <person name="Xu D."/>
            <person name="Wang A."/>
            <person name="Fan W."/>
        </authorList>
    </citation>
    <scope>NUCLEOTIDE SEQUENCE</scope>
    <source>
        <strain evidence="1">WSJ</strain>
        <tissue evidence="1">Leaf</tissue>
    </source>
</reference>
<proteinExistence type="predicted"/>
<accession>A0AAD8KV61</accession>
<sequence>MATVTHFLYIAIKIPQTITFALSHHISLFLSYINLFKSSNSDDQSPSSAAVNYILILDGSPPSLLHVPVNNKHIKNSTCNNKNTYMYFSEALSQTVCVHRERDELTVQQSYQRQIPRWGKKRAKRISNNRAQPDDIFVKRFELQMSWSIWGFR</sequence>
<dbReference type="Proteomes" id="UP001229421">
    <property type="component" value="Unassembled WGS sequence"/>
</dbReference>
<dbReference type="AlphaFoldDB" id="A0AAD8KV61"/>